<evidence type="ECO:0000313" key="3">
    <source>
        <dbReference type="EMBL" id="RMX83180.1"/>
    </source>
</evidence>
<feature type="domain" description="PH" evidence="2">
    <location>
        <begin position="317"/>
        <end position="416"/>
    </location>
</feature>
<dbReference type="InterPro" id="IPR001849">
    <property type="entry name" value="PH_domain"/>
</dbReference>
<feature type="compositionally biased region" description="Polar residues" evidence="1">
    <location>
        <begin position="29"/>
        <end position="39"/>
    </location>
</feature>
<proteinExistence type="predicted"/>
<reference evidence="3 4" key="1">
    <citation type="journal article" date="2018" name="BMC Genomics">
        <title>Genomic evidence for intraspecific hybridization in a clonal and extremely halotolerant yeast.</title>
        <authorList>
            <person name="Gostincar C."/>
            <person name="Stajich J.E."/>
            <person name="Zupancic J."/>
            <person name="Zalar P."/>
            <person name="Gunde-Cimerman N."/>
        </authorList>
    </citation>
    <scope>NUCLEOTIDE SEQUENCE [LARGE SCALE GENOMIC DNA]</scope>
    <source>
        <strain evidence="3 4">EXF-6656</strain>
    </source>
</reference>
<evidence type="ECO:0000256" key="1">
    <source>
        <dbReference type="SAM" id="MobiDB-lite"/>
    </source>
</evidence>
<dbReference type="SMART" id="SM00233">
    <property type="entry name" value="PH"/>
    <property type="match status" value="2"/>
</dbReference>
<dbReference type="CDD" id="cd13298">
    <property type="entry name" value="PH1_PH_fungal"/>
    <property type="match status" value="1"/>
</dbReference>
<comment type="caution">
    <text evidence="3">The sequence shown here is derived from an EMBL/GenBank/DDBJ whole genome shotgun (WGS) entry which is preliminary data.</text>
</comment>
<accession>A0A3M6WXY1</accession>
<feature type="region of interest" description="Disordered" evidence="1">
    <location>
        <begin position="255"/>
        <end position="312"/>
    </location>
</feature>
<dbReference type="Pfam" id="PF00169">
    <property type="entry name" value="PH"/>
    <property type="match status" value="2"/>
</dbReference>
<dbReference type="Proteomes" id="UP000281245">
    <property type="component" value="Unassembled WGS sequence"/>
</dbReference>
<dbReference type="VEuPathDB" id="FungiDB:BTJ68_11840"/>
<evidence type="ECO:0000259" key="2">
    <source>
        <dbReference type="PROSITE" id="PS50003"/>
    </source>
</evidence>
<dbReference type="OrthoDB" id="2157866at2759"/>
<evidence type="ECO:0000313" key="4">
    <source>
        <dbReference type="Proteomes" id="UP000281245"/>
    </source>
</evidence>
<name>A0A3M6WXY1_HORWE</name>
<feature type="compositionally biased region" description="Polar residues" evidence="1">
    <location>
        <begin position="219"/>
        <end position="231"/>
    </location>
</feature>
<organism evidence="3 4">
    <name type="scientific">Hortaea werneckii</name>
    <name type="common">Black yeast</name>
    <name type="synonym">Cladosporium werneckii</name>
    <dbReference type="NCBI Taxonomy" id="91943"/>
    <lineage>
        <taxon>Eukaryota</taxon>
        <taxon>Fungi</taxon>
        <taxon>Dikarya</taxon>
        <taxon>Ascomycota</taxon>
        <taxon>Pezizomycotina</taxon>
        <taxon>Dothideomycetes</taxon>
        <taxon>Dothideomycetidae</taxon>
        <taxon>Mycosphaerellales</taxon>
        <taxon>Teratosphaeriaceae</taxon>
        <taxon>Hortaea</taxon>
    </lineage>
</organism>
<dbReference type="CDD" id="cd13299">
    <property type="entry name" value="PH2_PH_fungal"/>
    <property type="match status" value="1"/>
</dbReference>
<dbReference type="InterPro" id="IPR011993">
    <property type="entry name" value="PH-like_dom_sf"/>
</dbReference>
<dbReference type="PANTHER" id="PTHR14336:SF15">
    <property type="entry name" value="DUAL ADAPTER FOR PHOSPHOTYROSINE AND 3-PHOSPHOTYROSINE AND 3-PHOSPHOINOSITIDE"/>
    <property type="match status" value="1"/>
</dbReference>
<feature type="region of interest" description="Disordered" evidence="1">
    <location>
        <begin position="191"/>
        <end position="236"/>
    </location>
</feature>
<gene>
    <name evidence="3" type="ORF">D0869_05504</name>
</gene>
<feature type="region of interest" description="Disordered" evidence="1">
    <location>
        <begin position="1"/>
        <end position="39"/>
    </location>
</feature>
<dbReference type="EMBL" id="QWIJ01000371">
    <property type="protein sequence ID" value="RMX83180.1"/>
    <property type="molecule type" value="Genomic_DNA"/>
</dbReference>
<feature type="compositionally biased region" description="Polar residues" evidence="1">
    <location>
        <begin position="290"/>
        <end position="312"/>
    </location>
</feature>
<protein>
    <recommendedName>
        <fullName evidence="2">PH domain-containing protein</fullName>
    </recommendedName>
</protein>
<dbReference type="SUPFAM" id="SSF50729">
    <property type="entry name" value="PH domain-like"/>
    <property type="match status" value="2"/>
</dbReference>
<dbReference type="AlphaFoldDB" id="A0A3M6WXY1"/>
<dbReference type="Gene3D" id="2.30.29.30">
    <property type="entry name" value="Pleckstrin-homology domain (PH domain)/Phosphotyrosine-binding domain (PTB)"/>
    <property type="match status" value="2"/>
</dbReference>
<feature type="domain" description="PH" evidence="2">
    <location>
        <begin position="58"/>
        <end position="155"/>
    </location>
</feature>
<dbReference type="InterPro" id="IPR051707">
    <property type="entry name" value="PI-Interact_SigTrans_Reg"/>
</dbReference>
<feature type="region of interest" description="Disordered" evidence="1">
    <location>
        <begin position="422"/>
        <end position="442"/>
    </location>
</feature>
<dbReference type="PROSITE" id="PS50003">
    <property type="entry name" value="PH_DOMAIN"/>
    <property type="match status" value="2"/>
</dbReference>
<feature type="compositionally biased region" description="Polar residues" evidence="1">
    <location>
        <begin position="255"/>
        <end position="270"/>
    </location>
</feature>
<dbReference type="PANTHER" id="PTHR14336">
    <property type="entry name" value="TANDEM PH DOMAIN CONTAINING PROTEIN"/>
    <property type="match status" value="1"/>
</dbReference>
<feature type="compositionally biased region" description="Basic and acidic residues" evidence="1">
    <location>
        <begin position="1"/>
        <end position="12"/>
    </location>
</feature>
<sequence length="442" mass="49558">MADADDRADLRKVSNAHNLPPPTNPKAFNESSRSSGNPRLTLDTFSSVNQNGSFDFDRIIKSGEVLKRTRKTKSWKPVFIVLRPNLLSIYRDKQETKLRHQINLVELTAVARQKDPRRKDKHVFGLFTPSRNYHVEAKSEQEAQEWVELIRQQARMDVDEEEMVLASPGGSKNNAWQAFGRSIDAHLVQQNEDRSGYTSSDAEAMMSPFSVPKGRDRGNTTATTRRPSQIEYSGADYSSYSDFSDSGLPAAHMSTLSLGTEGRPSSSYQHPQGHPVYGQPSARPSIGARNPSQVSGIGAPQDSSKTTPVQSPTDDERVIYHGWIYLLKSKSGVRQWKKIWMVLRPKAVALYKNEEEYTALLIVPLPNVIDVVEIDPISKSKTSCMQLLSQERNYRFCALDEESLTRWLGAFKSLLSKRKLKETAKTQEPNAGNVPVAVQPPQ</sequence>